<organism evidence="2">
    <name type="scientific">Rhipicephalus appendiculatus</name>
    <name type="common">Brown ear tick</name>
    <dbReference type="NCBI Taxonomy" id="34631"/>
    <lineage>
        <taxon>Eukaryota</taxon>
        <taxon>Metazoa</taxon>
        <taxon>Ecdysozoa</taxon>
        <taxon>Arthropoda</taxon>
        <taxon>Chelicerata</taxon>
        <taxon>Arachnida</taxon>
        <taxon>Acari</taxon>
        <taxon>Parasitiformes</taxon>
        <taxon>Ixodida</taxon>
        <taxon>Ixodoidea</taxon>
        <taxon>Ixodidae</taxon>
        <taxon>Rhipicephalinae</taxon>
        <taxon>Rhipicephalus</taxon>
        <taxon>Rhipicephalus</taxon>
    </lineage>
</organism>
<protein>
    <submittedName>
        <fullName evidence="2">Uncharacterized protein</fullName>
    </submittedName>
</protein>
<evidence type="ECO:0000313" key="2">
    <source>
        <dbReference type="EMBL" id="JAP87840.1"/>
    </source>
</evidence>
<feature type="non-terminal residue" evidence="2">
    <location>
        <position position="1"/>
    </location>
</feature>
<accession>A0A131ZAJ7</accession>
<proteinExistence type="predicted"/>
<feature type="chain" id="PRO_5007287137" evidence="1">
    <location>
        <begin position="25"/>
        <end position="103"/>
    </location>
</feature>
<feature type="signal peptide" evidence="1">
    <location>
        <begin position="1"/>
        <end position="24"/>
    </location>
</feature>
<dbReference type="EMBL" id="GEDV01000717">
    <property type="protein sequence ID" value="JAP87840.1"/>
    <property type="molecule type" value="Transcribed_RNA"/>
</dbReference>
<keyword evidence="1" id="KW-0732">Signal</keyword>
<reference evidence="2" key="1">
    <citation type="journal article" date="2016" name="Ticks Tick Borne Dis.">
        <title>De novo assembly and annotation of the salivary gland transcriptome of Rhipicephalus appendiculatus male and female ticks during blood feeding.</title>
        <authorList>
            <person name="de Castro M.H."/>
            <person name="de Klerk D."/>
            <person name="Pienaar R."/>
            <person name="Latif A.A."/>
            <person name="Rees D.J."/>
            <person name="Mans B.J."/>
        </authorList>
    </citation>
    <scope>NUCLEOTIDE SEQUENCE</scope>
    <source>
        <tissue evidence="2">Salivary glands</tissue>
    </source>
</reference>
<dbReference type="AlphaFoldDB" id="A0A131ZAJ7"/>
<name>A0A131ZAJ7_RHIAP</name>
<sequence length="103" mass="11546">FFFVFKYLILLFFVLFHQQQRGASDVSGSRAWLLRSQGKVPVPVWCSTGIYTVCTREDKRRFRTSLATRDLVGMDVGMALMAGTADLVPCALGLQKALGRRLS</sequence>
<evidence type="ECO:0000256" key="1">
    <source>
        <dbReference type="SAM" id="SignalP"/>
    </source>
</evidence>